<dbReference type="InterPro" id="IPR058548">
    <property type="entry name" value="MlaB-like_STAS"/>
</dbReference>
<sequence length="98" mass="10656">MTDSSLSTIELGDKLTVAEVTDCYLRMLEVLLAGEAVSINSANLQRVDAAGAQLVFAFAQACAQQQLPIDWQEPSQALKESLELLGLAEKINIQQQHI</sequence>
<dbReference type="RefSeq" id="WP_009725129.1">
    <property type="nucleotide sequence ID" value="NZ_APHR01000002.1"/>
</dbReference>
<evidence type="ECO:0000259" key="1">
    <source>
        <dbReference type="Pfam" id="PF13466"/>
    </source>
</evidence>
<dbReference type="SUPFAM" id="SSF52091">
    <property type="entry name" value="SpoIIaa-like"/>
    <property type="match status" value="1"/>
</dbReference>
<evidence type="ECO:0000313" key="3">
    <source>
        <dbReference type="Proteomes" id="UP000012019"/>
    </source>
</evidence>
<feature type="domain" description="MlaB-like STAS" evidence="1">
    <location>
        <begin position="9"/>
        <end position="87"/>
    </location>
</feature>
<dbReference type="OrthoDB" id="6198515at2"/>
<dbReference type="AlphaFoldDB" id="M7P461"/>
<evidence type="ECO:0000313" key="2">
    <source>
        <dbReference type="EMBL" id="EMR14276.1"/>
    </source>
</evidence>
<organism evidence="2 3">
    <name type="scientific">Methylophaga lonarensis MPL</name>
    <dbReference type="NCBI Taxonomy" id="1286106"/>
    <lineage>
        <taxon>Bacteria</taxon>
        <taxon>Pseudomonadati</taxon>
        <taxon>Pseudomonadota</taxon>
        <taxon>Gammaproteobacteria</taxon>
        <taxon>Thiotrichales</taxon>
        <taxon>Piscirickettsiaceae</taxon>
        <taxon>Methylophaga</taxon>
    </lineage>
</organism>
<dbReference type="Pfam" id="PF13466">
    <property type="entry name" value="STAS_2"/>
    <property type="match status" value="1"/>
</dbReference>
<accession>M7P461</accession>
<comment type="caution">
    <text evidence="2">The sequence shown here is derived from an EMBL/GenBank/DDBJ whole genome shotgun (WGS) entry which is preliminary data.</text>
</comment>
<reference evidence="2 3" key="1">
    <citation type="journal article" date="2013" name="Genome Announc.">
        <title>Draft Genome Sequence of Methylophaga lonarensis MPLT, a Haloalkaliphilic (Non-Methane-Utilizing) Methylotroph.</title>
        <authorList>
            <person name="Shetty S.A."/>
            <person name="Marathe N.P."/>
            <person name="Munot H."/>
            <person name="Antony C.P."/>
            <person name="Dhotre D.P."/>
            <person name="Murrell J.C."/>
            <person name="Shouche Y.S."/>
        </authorList>
    </citation>
    <scope>NUCLEOTIDE SEQUENCE [LARGE SCALE GENOMIC DNA]</scope>
    <source>
        <strain evidence="2 3">MPL</strain>
    </source>
</reference>
<dbReference type="STRING" id="1286106.MPL1_00287"/>
<dbReference type="PATRIC" id="fig|1286106.3.peg.55"/>
<name>M7P461_9GAMM</name>
<proteinExistence type="predicted"/>
<keyword evidence="3" id="KW-1185">Reference proteome</keyword>
<dbReference type="EMBL" id="APHR01000002">
    <property type="protein sequence ID" value="EMR14276.1"/>
    <property type="molecule type" value="Genomic_DNA"/>
</dbReference>
<dbReference type="Proteomes" id="UP000012019">
    <property type="component" value="Unassembled WGS sequence"/>
</dbReference>
<gene>
    <name evidence="2" type="ORF">MPL1_00287</name>
</gene>
<dbReference type="InterPro" id="IPR036513">
    <property type="entry name" value="STAS_dom_sf"/>
</dbReference>
<dbReference type="eggNOG" id="COG1366">
    <property type="taxonomic scope" value="Bacteria"/>
</dbReference>
<protein>
    <submittedName>
        <fullName evidence="2">Anti-anti-sigma regulatory factor</fullName>
    </submittedName>
</protein>